<feature type="transmembrane region" description="Helical" evidence="6">
    <location>
        <begin position="12"/>
        <end position="31"/>
    </location>
</feature>
<keyword evidence="3" id="KW-0325">Glycoprotein</keyword>
<sequence>MFCNSLFLFAKLRFFFSQYFILFCNSLFLFAKSKFIFLNTLIFVCLFLSEDLQFSGPANGAVGGSVVFAPDILPSTSINTVLWHFGTSLILTALSDSTSVVSAYRDRVSFDKNTLALELRNLTLDDSGTYILTVVPSAGETLTGETSLHVFENITNVRLIGPEESLIEGESSVNISSEGTGSILSVQWMKDNSPLSPSNSIIFSSDNRSVSISPVQRSDSGEYQCTYRNPVSSETAKLNLIINYGPEDVSVKGEDVVDLGVHVSLSCSANSEPAASFSWKFNETDTNVTTDTFTINMTDFTHSGDYICTAWNNVTKRNASQKHALLVKRGGGGGGGLSSGAIAGIVIGVLVAVAGICGLIVYLTKTKKIPKINLRQNGPSRGGMFDLNYADISHFQKASGGRVNLGNKSEFSTEYAEVKHGGKSSAPPPPYGHQVSSCIH</sequence>
<dbReference type="Pfam" id="PF07679">
    <property type="entry name" value="I-set"/>
    <property type="match status" value="1"/>
</dbReference>
<organism evidence="8 9">
    <name type="scientific">Cyprinus carpio</name>
    <name type="common">Common carp</name>
    <dbReference type="NCBI Taxonomy" id="7962"/>
    <lineage>
        <taxon>Eukaryota</taxon>
        <taxon>Metazoa</taxon>
        <taxon>Chordata</taxon>
        <taxon>Craniata</taxon>
        <taxon>Vertebrata</taxon>
        <taxon>Euteleostomi</taxon>
        <taxon>Actinopterygii</taxon>
        <taxon>Neopterygii</taxon>
        <taxon>Teleostei</taxon>
        <taxon>Ostariophysi</taxon>
        <taxon>Cypriniformes</taxon>
        <taxon>Cyprinidae</taxon>
        <taxon>Cyprininae</taxon>
        <taxon>Cyprinus</taxon>
    </lineage>
</organism>
<dbReference type="Proteomes" id="UP000694427">
    <property type="component" value="Unplaced"/>
</dbReference>
<evidence type="ECO:0000259" key="7">
    <source>
        <dbReference type="PROSITE" id="PS50835"/>
    </source>
</evidence>
<feature type="domain" description="Ig-like" evidence="7">
    <location>
        <begin position="136"/>
        <end position="239"/>
    </location>
</feature>
<dbReference type="Pfam" id="PF07686">
    <property type="entry name" value="V-set"/>
    <property type="match status" value="1"/>
</dbReference>
<feature type="transmembrane region" description="Helical" evidence="6">
    <location>
        <begin position="341"/>
        <end position="363"/>
    </location>
</feature>
<dbReference type="CDD" id="cd00096">
    <property type="entry name" value="Ig"/>
    <property type="match status" value="1"/>
</dbReference>
<dbReference type="InterPro" id="IPR052598">
    <property type="entry name" value="IgSF_CEA-related"/>
</dbReference>
<protein>
    <recommendedName>
        <fullName evidence="7">Ig-like domain-containing protein</fullName>
    </recommendedName>
</protein>
<dbReference type="InterPro" id="IPR003598">
    <property type="entry name" value="Ig_sub2"/>
</dbReference>
<keyword evidence="6" id="KW-0472">Membrane</keyword>
<evidence type="ECO:0000313" key="8">
    <source>
        <dbReference type="Ensembl" id="ENSCCRP00010018886.1"/>
    </source>
</evidence>
<accession>A0A8C1IKF9</accession>
<keyword evidence="9" id="KW-1185">Reference proteome</keyword>
<dbReference type="Gene3D" id="2.60.40.10">
    <property type="entry name" value="Immunoglobulins"/>
    <property type="match status" value="3"/>
</dbReference>
<evidence type="ECO:0000256" key="5">
    <source>
        <dbReference type="SAM" id="MobiDB-lite"/>
    </source>
</evidence>
<dbReference type="InterPro" id="IPR013783">
    <property type="entry name" value="Ig-like_fold"/>
</dbReference>
<dbReference type="InterPro" id="IPR036179">
    <property type="entry name" value="Ig-like_dom_sf"/>
</dbReference>
<dbReference type="SUPFAM" id="SSF48726">
    <property type="entry name" value="Immunoglobulin"/>
    <property type="match status" value="3"/>
</dbReference>
<dbReference type="InterPro" id="IPR013098">
    <property type="entry name" value="Ig_I-set"/>
</dbReference>
<dbReference type="PANTHER" id="PTHR44337:SF16">
    <property type="entry name" value="CARCINOEMBRYONIC ANTIGEN-RELATED CELL ADHESION MOLECULE 20-LIKE-RELATED"/>
    <property type="match status" value="1"/>
</dbReference>
<evidence type="ECO:0000256" key="2">
    <source>
        <dbReference type="ARBA" id="ARBA00023157"/>
    </source>
</evidence>
<dbReference type="Ensembl" id="ENSCCRT00010020654.1">
    <property type="protein sequence ID" value="ENSCCRP00010018886.1"/>
    <property type="gene ID" value="ENSCCRG00010008180.1"/>
</dbReference>
<reference evidence="8" key="2">
    <citation type="submission" date="2025-09" db="UniProtKB">
        <authorList>
            <consortium name="Ensembl"/>
        </authorList>
    </citation>
    <scope>IDENTIFICATION</scope>
</reference>
<evidence type="ECO:0000256" key="6">
    <source>
        <dbReference type="SAM" id="Phobius"/>
    </source>
</evidence>
<dbReference type="InterPro" id="IPR003599">
    <property type="entry name" value="Ig_sub"/>
</dbReference>
<evidence type="ECO:0000256" key="1">
    <source>
        <dbReference type="ARBA" id="ARBA00022729"/>
    </source>
</evidence>
<reference evidence="8" key="1">
    <citation type="submission" date="2025-08" db="UniProtKB">
        <authorList>
            <consortium name="Ensembl"/>
        </authorList>
    </citation>
    <scope>IDENTIFICATION</scope>
</reference>
<evidence type="ECO:0000256" key="3">
    <source>
        <dbReference type="ARBA" id="ARBA00023180"/>
    </source>
</evidence>
<name>A0A8C1IKF9_CYPCA</name>
<keyword evidence="1" id="KW-0732">Signal</keyword>
<evidence type="ECO:0000256" key="4">
    <source>
        <dbReference type="ARBA" id="ARBA00023319"/>
    </source>
</evidence>
<proteinExistence type="predicted"/>
<dbReference type="AlphaFoldDB" id="A0A8C1IKF9"/>
<dbReference type="InterPro" id="IPR013106">
    <property type="entry name" value="Ig_V-set"/>
</dbReference>
<dbReference type="PROSITE" id="PS50835">
    <property type="entry name" value="IG_LIKE"/>
    <property type="match status" value="2"/>
</dbReference>
<dbReference type="Pfam" id="PF13927">
    <property type="entry name" value="Ig_3"/>
    <property type="match status" value="1"/>
</dbReference>
<dbReference type="InterPro" id="IPR007110">
    <property type="entry name" value="Ig-like_dom"/>
</dbReference>
<keyword evidence="6" id="KW-0812">Transmembrane</keyword>
<dbReference type="PANTHER" id="PTHR44337">
    <property type="entry name" value="CARCINOEMBRYONIC ANTIGEN-RELATED CELL ADHESION MOLECULE 8"/>
    <property type="match status" value="1"/>
</dbReference>
<evidence type="ECO:0000313" key="9">
    <source>
        <dbReference type="Proteomes" id="UP000694427"/>
    </source>
</evidence>
<keyword evidence="6" id="KW-1133">Transmembrane helix</keyword>
<feature type="domain" description="Ig-like" evidence="7">
    <location>
        <begin position="246"/>
        <end position="320"/>
    </location>
</feature>
<keyword evidence="2" id="KW-1015">Disulfide bond</keyword>
<dbReference type="SMART" id="SM00408">
    <property type="entry name" value="IGc2"/>
    <property type="match status" value="2"/>
</dbReference>
<keyword evidence="4" id="KW-0393">Immunoglobulin domain</keyword>
<feature type="region of interest" description="Disordered" evidence="5">
    <location>
        <begin position="419"/>
        <end position="440"/>
    </location>
</feature>
<dbReference type="SMART" id="SM00409">
    <property type="entry name" value="IG"/>
    <property type="match status" value="3"/>
</dbReference>